<dbReference type="Gene3D" id="3.20.20.70">
    <property type="entry name" value="Aldolase class I"/>
    <property type="match status" value="1"/>
</dbReference>
<evidence type="ECO:0000313" key="2">
    <source>
        <dbReference type="EMBL" id="OGZ95109.1"/>
    </source>
</evidence>
<dbReference type="AlphaFoldDB" id="A0A1G2K6N7"/>
<dbReference type="GO" id="GO:0047444">
    <property type="term" value="F:N-acylneuraminate-9-phosphate synthase activity"/>
    <property type="evidence" value="ECO:0007669"/>
    <property type="project" value="TreeGrafter"/>
</dbReference>
<evidence type="ECO:0000259" key="1">
    <source>
        <dbReference type="Pfam" id="PF03102"/>
    </source>
</evidence>
<accession>A0A1G2K6N7</accession>
<name>A0A1G2K6N7_9BACT</name>
<evidence type="ECO:0000313" key="3">
    <source>
        <dbReference type="Proteomes" id="UP000177152"/>
    </source>
</evidence>
<dbReference type="InterPro" id="IPR013132">
    <property type="entry name" value="PseI/NeuA/B-like_N"/>
</dbReference>
<dbReference type="GO" id="GO:0016051">
    <property type="term" value="P:carbohydrate biosynthetic process"/>
    <property type="evidence" value="ECO:0007669"/>
    <property type="project" value="InterPro"/>
</dbReference>
<organism evidence="2 3">
    <name type="scientific">Candidatus Sungbacteria bacterium RIFCSPHIGHO2_01_FULL_47_32</name>
    <dbReference type="NCBI Taxonomy" id="1802264"/>
    <lineage>
        <taxon>Bacteria</taxon>
        <taxon>Candidatus Sungiibacteriota</taxon>
    </lineage>
</organism>
<comment type="caution">
    <text evidence="2">The sequence shown here is derived from an EMBL/GenBank/DDBJ whole genome shotgun (WGS) entry which is preliminary data.</text>
</comment>
<feature type="domain" description="PseI/NeuA/B-like" evidence="1">
    <location>
        <begin position="22"/>
        <end position="257"/>
    </location>
</feature>
<sequence>MTKIIVELCQNHKGDHETFERMIQSAAENGADYVKMQTIFSDDLTKRERFEEGETLPDGTVKTIKRPYAAEFERLSKLDLSLEEHTHFIETCKKFGVTPLTTIFARHRISAVGILAWPEKVVKVASYDCASWPMLKELAKYFDRFIISTGATHDEEIKKTAELMQGLGKSFSFLHCVTSYPNTLDMCHLSRMEWLRKLAPEVGWSDHTLVERDGIKAAKVAVMLGADYVERHFTILAKDETKDGPVSITPAKLKELSGFRRLSKEEQRLSVEREIPEWQTLLGEPTRPLGHVELLNRDYYRGRFASPDGKGGWIYNWDDKPLV</sequence>
<protein>
    <recommendedName>
        <fullName evidence="1">PseI/NeuA/B-like domain-containing protein</fullName>
    </recommendedName>
</protein>
<dbReference type="InterPro" id="IPR013785">
    <property type="entry name" value="Aldolase_TIM"/>
</dbReference>
<dbReference type="PANTHER" id="PTHR42966:SF1">
    <property type="entry name" value="SIALIC ACID SYNTHASE"/>
    <property type="match status" value="1"/>
</dbReference>
<dbReference type="Proteomes" id="UP000177152">
    <property type="component" value="Unassembled WGS sequence"/>
</dbReference>
<dbReference type="EMBL" id="MHQC01000017">
    <property type="protein sequence ID" value="OGZ95109.1"/>
    <property type="molecule type" value="Genomic_DNA"/>
</dbReference>
<dbReference type="Pfam" id="PF03102">
    <property type="entry name" value="NeuB"/>
    <property type="match status" value="1"/>
</dbReference>
<dbReference type="PANTHER" id="PTHR42966">
    <property type="entry name" value="N-ACETYLNEURAMINATE SYNTHASE"/>
    <property type="match status" value="1"/>
</dbReference>
<reference evidence="2 3" key="1">
    <citation type="journal article" date="2016" name="Nat. Commun.">
        <title>Thousands of microbial genomes shed light on interconnected biogeochemical processes in an aquifer system.</title>
        <authorList>
            <person name="Anantharaman K."/>
            <person name="Brown C.T."/>
            <person name="Hug L.A."/>
            <person name="Sharon I."/>
            <person name="Castelle C.J."/>
            <person name="Probst A.J."/>
            <person name="Thomas B.C."/>
            <person name="Singh A."/>
            <person name="Wilkins M.J."/>
            <person name="Karaoz U."/>
            <person name="Brodie E.L."/>
            <person name="Williams K.H."/>
            <person name="Hubbard S.S."/>
            <person name="Banfield J.F."/>
        </authorList>
    </citation>
    <scope>NUCLEOTIDE SEQUENCE [LARGE SCALE GENOMIC DNA]</scope>
</reference>
<gene>
    <name evidence="2" type="ORF">A2633_06270</name>
</gene>
<dbReference type="InterPro" id="IPR051690">
    <property type="entry name" value="PseI-like"/>
</dbReference>
<proteinExistence type="predicted"/>
<dbReference type="SUPFAM" id="SSF51569">
    <property type="entry name" value="Aldolase"/>
    <property type="match status" value="1"/>
</dbReference>